<evidence type="ECO:0000256" key="7">
    <source>
        <dbReference type="SAM" id="SignalP"/>
    </source>
</evidence>
<dbReference type="Pfam" id="PF04616">
    <property type="entry name" value="Glyco_hydro_43"/>
    <property type="match status" value="1"/>
</dbReference>
<proteinExistence type="inferred from homology"/>
<protein>
    <submittedName>
        <fullName evidence="8">Family 43 glycosylhydrolase</fullName>
    </submittedName>
</protein>
<evidence type="ECO:0000313" key="8">
    <source>
        <dbReference type="EMBL" id="MFC4334414.1"/>
    </source>
</evidence>
<dbReference type="PIRSF" id="PIRSF025414">
    <property type="entry name" value="Alpha-L-arabinofuranosidase"/>
    <property type="match status" value="1"/>
</dbReference>
<evidence type="ECO:0000256" key="2">
    <source>
        <dbReference type="ARBA" id="ARBA00022729"/>
    </source>
</evidence>
<gene>
    <name evidence="8" type="ORF">ACFPET_04285</name>
</gene>
<evidence type="ECO:0000256" key="3">
    <source>
        <dbReference type="ARBA" id="ARBA00022801"/>
    </source>
</evidence>
<evidence type="ECO:0000256" key="5">
    <source>
        <dbReference type="RuleBase" id="RU361187"/>
    </source>
</evidence>
<feature type="region of interest" description="Disordered" evidence="6">
    <location>
        <begin position="337"/>
        <end position="358"/>
    </location>
</feature>
<evidence type="ECO:0000313" key="9">
    <source>
        <dbReference type="Proteomes" id="UP001595823"/>
    </source>
</evidence>
<accession>A0ABV8TVC1</accession>
<dbReference type="PANTHER" id="PTHR43817">
    <property type="entry name" value="GLYCOSYL HYDROLASE"/>
    <property type="match status" value="1"/>
</dbReference>
<feature type="signal peptide" evidence="7">
    <location>
        <begin position="1"/>
        <end position="25"/>
    </location>
</feature>
<dbReference type="InterPro" id="IPR006710">
    <property type="entry name" value="Glyco_hydro_43"/>
</dbReference>
<keyword evidence="9" id="KW-1185">Reference proteome</keyword>
<dbReference type="InterPro" id="IPR016828">
    <property type="entry name" value="Alpha-L-arabinofuranosidase"/>
</dbReference>
<feature type="chain" id="PRO_5046006130" evidence="7">
    <location>
        <begin position="26"/>
        <end position="358"/>
    </location>
</feature>
<comment type="similarity">
    <text evidence="1 5">Belongs to the glycosyl hydrolase 43 family.</text>
</comment>
<evidence type="ECO:0000256" key="6">
    <source>
        <dbReference type="SAM" id="MobiDB-lite"/>
    </source>
</evidence>
<keyword evidence="4 5" id="KW-0326">Glycosidase</keyword>
<name>A0ABV8TVC1_9ACTN</name>
<dbReference type="SUPFAM" id="SSF75005">
    <property type="entry name" value="Arabinanase/levansucrase/invertase"/>
    <property type="match status" value="1"/>
</dbReference>
<evidence type="ECO:0000256" key="1">
    <source>
        <dbReference type="ARBA" id="ARBA00009865"/>
    </source>
</evidence>
<comment type="caution">
    <text evidence="8">The sequence shown here is derived from an EMBL/GenBank/DDBJ whole genome shotgun (WGS) entry which is preliminary data.</text>
</comment>
<sequence length="358" mass="39503">MGLKRRTTIIAAGSLAALAAGTAHAAPGNGKGDPPPHAGRPGRGPRSLANPLVTQRADPHIVAHEDGFYYFTATVPEYDRIILRRSRTISGLAGARETVIWNRHSEGEMGAHIWAPELHYVDGAWYIHFAAGATDDIWRIRMYVLRNTNPNPLAGTWEELGQIVTPWDSFSLDATTFEHNGTRYLCWAQHLPELDNNTSLLLAPMDTPSSIADTPIEISRPELPWETVRYQVNEGAYAVHRNGRLFLTYSASGTGAEYCMGLLTADEDADLMDPVSWHKAQEPVFATSDANGVYGPGHSCFTVDEEGHDVLVYHARQYREIDGDPLNDPNRHTRVQRFGWNQDGTPDFGEPVPDGPLG</sequence>
<evidence type="ECO:0000256" key="4">
    <source>
        <dbReference type="ARBA" id="ARBA00023295"/>
    </source>
</evidence>
<dbReference type="InterPro" id="IPR023296">
    <property type="entry name" value="Glyco_hydro_beta-prop_sf"/>
</dbReference>
<dbReference type="PANTHER" id="PTHR43817:SF1">
    <property type="entry name" value="HYDROLASE, FAMILY 43, PUTATIVE (AFU_ORTHOLOGUE AFUA_3G01660)-RELATED"/>
    <property type="match status" value="1"/>
</dbReference>
<keyword evidence="3 5" id="KW-0378">Hydrolase</keyword>
<dbReference type="Proteomes" id="UP001595823">
    <property type="component" value="Unassembled WGS sequence"/>
</dbReference>
<dbReference type="RefSeq" id="WP_380618171.1">
    <property type="nucleotide sequence ID" value="NZ_JBHSDK010000005.1"/>
</dbReference>
<dbReference type="EMBL" id="JBHSDK010000005">
    <property type="protein sequence ID" value="MFC4334414.1"/>
    <property type="molecule type" value="Genomic_DNA"/>
</dbReference>
<dbReference type="Gene3D" id="2.115.10.20">
    <property type="entry name" value="Glycosyl hydrolase domain, family 43"/>
    <property type="match status" value="1"/>
</dbReference>
<dbReference type="CDD" id="cd18817">
    <property type="entry name" value="GH43f_LbAraf43-like"/>
    <property type="match status" value="1"/>
</dbReference>
<feature type="region of interest" description="Disordered" evidence="6">
    <location>
        <begin position="23"/>
        <end position="49"/>
    </location>
</feature>
<keyword evidence="2 7" id="KW-0732">Signal</keyword>
<reference evidence="9" key="1">
    <citation type="journal article" date="2019" name="Int. J. Syst. Evol. Microbiol.">
        <title>The Global Catalogue of Microorganisms (GCM) 10K type strain sequencing project: providing services to taxonomists for standard genome sequencing and annotation.</title>
        <authorList>
            <consortium name="The Broad Institute Genomics Platform"/>
            <consortium name="The Broad Institute Genome Sequencing Center for Infectious Disease"/>
            <person name="Wu L."/>
            <person name="Ma J."/>
        </authorList>
    </citation>
    <scope>NUCLEOTIDE SEQUENCE [LARGE SCALE GENOMIC DNA]</scope>
    <source>
        <strain evidence="9">IBRC-M 10908</strain>
    </source>
</reference>
<organism evidence="8 9">
    <name type="scientific">Salininema proteolyticum</name>
    <dbReference type="NCBI Taxonomy" id="1607685"/>
    <lineage>
        <taxon>Bacteria</taxon>
        <taxon>Bacillati</taxon>
        <taxon>Actinomycetota</taxon>
        <taxon>Actinomycetes</taxon>
        <taxon>Glycomycetales</taxon>
        <taxon>Glycomycetaceae</taxon>
        <taxon>Salininema</taxon>
    </lineage>
</organism>